<evidence type="ECO:0000313" key="1">
    <source>
        <dbReference type="EMBL" id="MBP1873062.1"/>
    </source>
</evidence>
<evidence type="ECO:0000313" key="2">
    <source>
        <dbReference type="Proteomes" id="UP000823773"/>
    </source>
</evidence>
<accession>A0ACC5SW48</accession>
<gene>
    <name evidence="1" type="ORF">J2Z19_002774</name>
</gene>
<reference evidence="1" key="1">
    <citation type="submission" date="2021-03" db="EMBL/GenBank/DDBJ databases">
        <title>Genomic Encyclopedia of Type Strains, Phase IV (KMG-IV): sequencing the most valuable type-strain genomes for metagenomic binning, comparative biology and taxonomic classification.</title>
        <authorList>
            <person name="Goeker M."/>
        </authorList>
    </citation>
    <scope>NUCLEOTIDE SEQUENCE</scope>
    <source>
        <strain evidence="1">DSM 18131</strain>
    </source>
</reference>
<proteinExistence type="predicted"/>
<dbReference type="Proteomes" id="UP000823773">
    <property type="component" value="Unassembled WGS sequence"/>
</dbReference>
<dbReference type="EMBL" id="JAGGJR010000003">
    <property type="protein sequence ID" value="MBP1873062.1"/>
    <property type="molecule type" value="Genomic_DNA"/>
</dbReference>
<name>A0ACC5SW48_ENSAD</name>
<protein>
    <submittedName>
        <fullName evidence="1">Pimeloyl-ACP methyl ester carboxylesterase</fullName>
    </submittedName>
</protein>
<organism evidence="1 2">
    <name type="scientific">Ensifer adhaerens</name>
    <name type="common">Sinorhizobium morelense</name>
    <dbReference type="NCBI Taxonomy" id="106592"/>
    <lineage>
        <taxon>Bacteria</taxon>
        <taxon>Pseudomonadati</taxon>
        <taxon>Pseudomonadota</taxon>
        <taxon>Alphaproteobacteria</taxon>
        <taxon>Hyphomicrobiales</taxon>
        <taxon>Rhizobiaceae</taxon>
        <taxon>Sinorhizobium/Ensifer group</taxon>
        <taxon>Ensifer</taxon>
    </lineage>
</organism>
<sequence>MAFRDDDLTYLESHGIPPLPAPDEQGFVENQGARIWYASHGSGPTVILLHGGMGNSDNWGYQVPAIVDAGYRTVVIDSRGHGRSTRDGRDYSYQLMAADTRAVMDRLQIHKAAIIGWSDGADTGLILAQETPERVAGVFFFACNVDNSGTRPFEFTPVIGRIWQQHQKDYAARSVTPGDFEALSAAVEKMQRTQPNLSAAELAAISVPVAVVLGEHDEFIRQEHMAYLAETLPDATLSILPGLSHFAPLQRPDVFDDAVLAFLSGVLR</sequence>
<keyword evidence="2" id="KW-1185">Reference proteome</keyword>
<comment type="caution">
    <text evidence="1">The sequence shown here is derived from an EMBL/GenBank/DDBJ whole genome shotgun (WGS) entry which is preliminary data.</text>
</comment>